<dbReference type="InterPro" id="IPR053171">
    <property type="entry name" value="Viral_Tip_Attach_Protein"/>
</dbReference>
<dbReference type="AlphaFoldDB" id="A0A377D107"/>
<evidence type="ECO:0000313" key="3">
    <source>
        <dbReference type="Proteomes" id="UP000254174"/>
    </source>
</evidence>
<protein>
    <submittedName>
        <fullName evidence="2">Tail component encoded by cryptic prophage CP-933M partial</fullName>
    </submittedName>
</protein>
<dbReference type="PANTHER" id="PTHR36251:SF2">
    <property type="entry name" value="GIFSY-2 PROPHAGE HOST SPECIFICITY PROTEIN J, PHAGE LAMBDA"/>
    <property type="match status" value="1"/>
</dbReference>
<dbReference type="EMBL" id="UGFC01000005">
    <property type="protein sequence ID" value="STM09538.1"/>
    <property type="molecule type" value="Genomic_DNA"/>
</dbReference>
<feature type="domain" description="Tip attachment protein J HDII-ins2" evidence="1">
    <location>
        <begin position="7"/>
        <end position="80"/>
    </location>
</feature>
<dbReference type="Pfam" id="PF24801">
    <property type="entry name" value="FNIII-A_GpJ"/>
    <property type="match status" value="1"/>
</dbReference>
<dbReference type="Proteomes" id="UP000254174">
    <property type="component" value="Unassembled WGS sequence"/>
</dbReference>
<dbReference type="PANTHER" id="PTHR36251">
    <property type="entry name" value="FELS-1 PROPHAGE HOST SPECIFICITY PROTEIN-RELATED"/>
    <property type="match status" value="1"/>
</dbReference>
<proteinExistence type="predicted"/>
<organism evidence="2 3">
    <name type="scientific">Escherichia coli</name>
    <dbReference type="NCBI Taxonomy" id="562"/>
    <lineage>
        <taxon>Bacteria</taxon>
        <taxon>Pseudomonadati</taxon>
        <taxon>Pseudomonadota</taxon>
        <taxon>Gammaproteobacteria</taxon>
        <taxon>Enterobacterales</taxon>
        <taxon>Enterobacteriaceae</taxon>
        <taxon>Escherichia</taxon>
    </lineage>
</organism>
<dbReference type="InterPro" id="IPR055385">
    <property type="entry name" value="GpJ_HDII-ins2"/>
</dbReference>
<evidence type="ECO:0000313" key="2">
    <source>
        <dbReference type="EMBL" id="STM09538.1"/>
    </source>
</evidence>
<reference evidence="2 3" key="1">
    <citation type="submission" date="2018-06" db="EMBL/GenBank/DDBJ databases">
        <authorList>
            <consortium name="Pathogen Informatics"/>
            <person name="Doyle S."/>
        </authorList>
    </citation>
    <scope>NUCLEOTIDE SEQUENCE [LARGE SCALE GENOMIC DNA]</scope>
    <source>
        <strain evidence="2 3">NCTC7922</strain>
    </source>
</reference>
<accession>A0A377D107</accession>
<sequence>MTVIRPSVRLLIQLQRNGNWVTEKDVTINGKTTSQFLASVILDNLPPRPFNIRMVRETADSTTDQLQNRTLWSSYTEIIDVKQCYPNTAIVGLQVDAEQFGGQQMTVNYHIRGRIIQVPSNYDPEKTHVQWYLGRQPETGIQQQPGLVPVGHADSPALRDGKTPGGGRRGQMGAVCHRAVLRPDGAGWLRGHRAADDL</sequence>
<gene>
    <name evidence="2" type="ORF">NCTC7922_00761</name>
</gene>
<evidence type="ECO:0000259" key="1">
    <source>
        <dbReference type="Pfam" id="PF24801"/>
    </source>
</evidence>
<name>A0A377D107_ECOLX</name>